<dbReference type="SUPFAM" id="SSF53474">
    <property type="entry name" value="alpha/beta-Hydrolases"/>
    <property type="match status" value="1"/>
</dbReference>
<sequence length="233" mass="26296">VSGVLMLAWFQHRMIYHPRSYGSFYHQYFTGSLQRVSYQTPEGSQTSFYQPPPDGNHPEALWIFFGGNASLALDWMWLVEIASRPGLGFLLIDYPGYGECDGSASPEKILASSEIARAQWQEIYGNTEIPRLGILGHSLGAATALQLAERIPVDRVLLLSPFTSVADMVRKMFGAWLVPLLRHRFENMGPLLQLLQRETPPAITIFHGTRDEVIPVEMGRKLAALDPQRIRYH</sequence>
<reference evidence="2" key="1">
    <citation type="submission" date="2018-05" db="EMBL/GenBank/DDBJ databases">
        <authorList>
            <person name="Lanie J.A."/>
            <person name="Ng W.-L."/>
            <person name="Kazmierczak K.M."/>
            <person name="Andrzejewski T.M."/>
            <person name="Davidsen T.M."/>
            <person name="Wayne K.J."/>
            <person name="Tettelin H."/>
            <person name="Glass J.I."/>
            <person name="Rusch D."/>
            <person name="Podicherti R."/>
            <person name="Tsui H.-C.T."/>
            <person name="Winkler M.E."/>
        </authorList>
    </citation>
    <scope>NUCLEOTIDE SEQUENCE</scope>
</reference>
<dbReference type="PANTHER" id="PTHR12277">
    <property type="entry name" value="ALPHA/BETA HYDROLASE DOMAIN-CONTAINING PROTEIN"/>
    <property type="match status" value="1"/>
</dbReference>
<evidence type="ECO:0000259" key="1">
    <source>
        <dbReference type="Pfam" id="PF12697"/>
    </source>
</evidence>
<feature type="domain" description="AB hydrolase-1" evidence="1">
    <location>
        <begin position="75"/>
        <end position="197"/>
    </location>
</feature>
<dbReference type="Pfam" id="PF12697">
    <property type="entry name" value="Abhydrolase_6"/>
    <property type="match status" value="1"/>
</dbReference>
<dbReference type="InterPro" id="IPR029058">
    <property type="entry name" value="AB_hydrolase_fold"/>
</dbReference>
<proteinExistence type="predicted"/>
<name>A0A383DZN6_9ZZZZ</name>
<accession>A0A383DZN6</accession>
<dbReference type="InterPro" id="IPR000073">
    <property type="entry name" value="AB_hydrolase_1"/>
</dbReference>
<organism evidence="2">
    <name type="scientific">marine metagenome</name>
    <dbReference type="NCBI Taxonomy" id="408172"/>
    <lineage>
        <taxon>unclassified sequences</taxon>
        <taxon>metagenomes</taxon>
        <taxon>ecological metagenomes</taxon>
    </lineage>
</organism>
<dbReference type="PANTHER" id="PTHR12277:SF81">
    <property type="entry name" value="PROTEIN ABHD13"/>
    <property type="match status" value="1"/>
</dbReference>
<protein>
    <recommendedName>
        <fullName evidence="1">AB hydrolase-1 domain-containing protein</fullName>
    </recommendedName>
</protein>
<gene>
    <name evidence="2" type="ORF">METZ01_LOCUS502663</name>
</gene>
<feature type="non-terminal residue" evidence="2">
    <location>
        <position position="233"/>
    </location>
</feature>
<dbReference type="Gene3D" id="3.40.50.1820">
    <property type="entry name" value="alpha/beta hydrolase"/>
    <property type="match status" value="1"/>
</dbReference>
<dbReference type="EMBL" id="UINC01221464">
    <property type="protein sequence ID" value="SVE49809.1"/>
    <property type="molecule type" value="Genomic_DNA"/>
</dbReference>
<dbReference type="AlphaFoldDB" id="A0A383DZN6"/>
<evidence type="ECO:0000313" key="2">
    <source>
        <dbReference type="EMBL" id="SVE49809.1"/>
    </source>
</evidence>
<feature type="non-terminal residue" evidence="2">
    <location>
        <position position="1"/>
    </location>
</feature>